<feature type="transmembrane region" description="Helical" evidence="8">
    <location>
        <begin position="268"/>
        <end position="289"/>
    </location>
</feature>
<keyword evidence="3 8" id="KW-0813">Transport</keyword>
<feature type="transmembrane region" description="Helical" evidence="8">
    <location>
        <begin position="29"/>
        <end position="53"/>
    </location>
</feature>
<dbReference type="RefSeq" id="WP_149853401.1">
    <property type="nucleotide sequence ID" value="NZ_VUOB01000063.1"/>
</dbReference>
<feature type="transmembrane region" description="Helical" evidence="8">
    <location>
        <begin position="178"/>
        <end position="199"/>
    </location>
</feature>
<keyword evidence="7 8" id="KW-0472">Membrane</keyword>
<dbReference type="AlphaFoldDB" id="A0A5B2WU23"/>
<feature type="transmembrane region" description="Helical" evidence="8">
    <location>
        <begin position="476"/>
        <end position="497"/>
    </location>
</feature>
<feature type="transmembrane region" description="Helical" evidence="8">
    <location>
        <begin position="60"/>
        <end position="80"/>
    </location>
</feature>
<evidence type="ECO:0000256" key="2">
    <source>
        <dbReference type="ARBA" id="ARBA00010100"/>
    </source>
</evidence>
<evidence type="ECO:0000313" key="10">
    <source>
        <dbReference type="EMBL" id="KAA2254036.1"/>
    </source>
</evidence>
<dbReference type="Proteomes" id="UP000323454">
    <property type="component" value="Unassembled WGS sequence"/>
</dbReference>
<feature type="transmembrane region" description="Helical" evidence="8">
    <location>
        <begin position="206"/>
        <end position="223"/>
    </location>
</feature>
<keyword evidence="6 8" id="KW-1133">Transmembrane helix</keyword>
<dbReference type="PANTHER" id="PTHR30003:SF0">
    <property type="entry name" value="GLYCOLATE PERMEASE GLCA-RELATED"/>
    <property type="match status" value="1"/>
</dbReference>
<dbReference type="GO" id="GO:0015129">
    <property type="term" value="F:lactate transmembrane transporter activity"/>
    <property type="evidence" value="ECO:0007669"/>
    <property type="project" value="UniProtKB-UniRule"/>
</dbReference>
<keyword evidence="5 8" id="KW-0812">Transmembrane</keyword>
<accession>A0A5B2WU23</accession>
<evidence type="ECO:0000256" key="7">
    <source>
        <dbReference type="ARBA" id="ARBA00023136"/>
    </source>
</evidence>
<comment type="similarity">
    <text evidence="2 8">Belongs to the lactate permease family.</text>
</comment>
<keyword evidence="11" id="KW-1185">Reference proteome</keyword>
<feature type="transmembrane region" description="Helical" evidence="8">
    <location>
        <begin position="100"/>
        <end position="129"/>
    </location>
</feature>
<feature type="transmembrane region" description="Helical" evidence="8">
    <location>
        <begin position="301"/>
        <end position="320"/>
    </location>
</feature>
<reference evidence="10 11" key="2">
    <citation type="submission" date="2019-09" db="EMBL/GenBank/DDBJ databases">
        <authorList>
            <person name="Jin C."/>
        </authorList>
    </citation>
    <scope>NUCLEOTIDE SEQUENCE [LARGE SCALE GENOMIC DNA]</scope>
    <source>
        <strain evidence="10 11">AN110305</strain>
    </source>
</reference>
<keyword evidence="4 8" id="KW-1003">Cell membrane</keyword>
<name>A0A5B2WU23_9PSEU</name>
<dbReference type="EMBL" id="VUOB01000063">
    <property type="protein sequence ID" value="KAA2254036.1"/>
    <property type="molecule type" value="Genomic_DNA"/>
</dbReference>
<dbReference type="GO" id="GO:0015295">
    <property type="term" value="F:solute:proton symporter activity"/>
    <property type="evidence" value="ECO:0007669"/>
    <property type="project" value="TreeGrafter"/>
</dbReference>
<evidence type="ECO:0000256" key="1">
    <source>
        <dbReference type="ARBA" id="ARBA00004651"/>
    </source>
</evidence>
<organism evidence="10 11">
    <name type="scientific">Solihabitans fulvus</name>
    <dbReference type="NCBI Taxonomy" id="1892852"/>
    <lineage>
        <taxon>Bacteria</taxon>
        <taxon>Bacillati</taxon>
        <taxon>Actinomycetota</taxon>
        <taxon>Actinomycetes</taxon>
        <taxon>Pseudonocardiales</taxon>
        <taxon>Pseudonocardiaceae</taxon>
        <taxon>Solihabitans</taxon>
    </lineage>
</organism>
<evidence type="ECO:0000256" key="3">
    <source>
        <dbReference type="ARBA" id="ARBA00022448"/>
    </source>
</evidence>
<dbReference type="Pfam" id="PF02652">
    <property type="entry name" value="Lactate_perm"/>
    <property type="match status" value="2"/>
</dbReference>
<evidence type="ECO:0000256" key="5">
    <source>
        <dbReference type="ARBA" id="ARBA00022692"/>
    </source>
</evidence>
<dbReference type="PANTHER" id="PTHR30003">
    <property type="entry name" value="L-LACTATE PERMEASE"/>
    <property type="match status" value="1"/>
</dbReference>
<feature type="region of interest" description="Disordered" evidence="9">
    <location>
        <begin position="446"/>
        <end position="470"/>
    </location>
</feature>
<gene>
    <name evidence="10" type="ORF">F0L68_30960</name>
</gene>
<dbReference type="OrthoDB" id="9761056at2"/>
<comment type="function">
    <text evidence="8">Uptake of L-lactate across the membrane. Can also transport D-lactate and glycolate.</text>
</comment>
<reference evidence="10 11" key="1">
    <citation type="submission" date="2019-09" db="EMBL/GenBank/DDBJ databases">
        <title>Goodfellowia gen. nov., a new genus of the Pseudonocardineae related to Actinoalloteichus, containing Goodfellowia coeruleoviolacea gen. nov., comb. nov. gen. nov., comb. nov.</title>
        <authorList>
            <person name="Labeda D."/>
        </authorList>
    </citation>
    <scope>NUCLEOTIDE SEQUENCE [LARGE SCALE GENOMIC DNA]</scope>
    <source>
        <strain evidence="10 11">AN110305</strain>
    </source>
</reference>
<evidence type="ECO:0000256" key="8">
    <source>
        <dbReference type="RuleBase" id="RU365092"/>
    </source>
</evidence>
<evidence type="ECO:0000256" key="9">
    <source>
        <dbReference type="SAM" id="MobiDB-lite"/>
    </source>
</evidence>
<dbReference type="InterPro" id="IPR003804">
    <property type="entry name" value="Lactate_perm"/>
</dbReference>
<evidence type="ECO:0000256" key="4">
    <source>
        <dbReference type="ARBA" id="ARBA00022475"/>
    </source>
</evidence>
<feature type="transmembrane region" description="Helical" evidence="8">
    <location>
        <begin position="341"/>
        <end position="364"/>
    </location>
</feature>
<evidence type="ECO:0000313" key="11">
    <source>
        <dbReference type="Proteomes" id="UP000323454"/>
    </source>
</evidence>
<comment type="subcellular location">
    <subcellularLocation>
        <location evidence="1 8">Cell membrane</location>
        <topology evidence="1 8">Multi-pass membrane protein</topology>
    </subcellularLocation>
</comment>
<feature type="transmembrane region" description="Helical" evidence="8">
    <location>
        <begin position="141"/>
        <end position="166"/>
    </location>
</feature>
<comment type="caution">
    <text evidence="10">The sequence shown here is derived from an EMBL/GenBank/DDBJ whole genome shotgun (WGS) entry which is preliminary data.</text>
</comment>
<evidence type="ECO:0000256" key="6">
    <source>
        <dbReference type="ARBA" id="ARBA00022989"/>
    </source>
</evidence>
<feature type="transmembrane region" description="Helical" evidence="8">
    <location>
        <begin position="229"/>
        <end position="247"/>
    </location>
</feature>
<protein>
    <recommendedName>
        <fullName evidence="8">L-lactate permease</fullName>
    </recommendedName>
</protein>
<proteinExistence type="inferred from homology"/>
<feature type="transmembrane region" description="Helical" evidence="8">
    <location>
        <begin position="370"/>
        <end position="386"/>
    </location>
</feature>
<dbReference type="GO" id="GO:0005886">
    <property type="term" value="C:plasma membrane"/>
    <property type="evidence" value="ECO:0007669"/>
    <property type="project" value="UniProtKB-SubCell"/>
</dbReference>
<sequence>MNALLAALPPLVALMLLLAKRSAVVAASSALLAALVIAAIAFPVSLGTLGGALGRLAPTAVEVVLILLGGLVLNQLMSAAGAQQRLAEAILGLCGSPTRAVVLILLGVTPFAESVTGFGIGVVVAIPLLRQLGLPPVKAAIIGLLGLLTVPWGSLGPGSLVAAQLGGVDYQQLGVRSALLSGPLFLISGVVALSVAYGVRAALAGLGDLLLGAVVLAATLWAVNSFVGVPLAGVLGGLAVILVLLLVSRLAPNRAARRPADRATRSAVLPYLLLVVGLLGSRLVLNLVGNPAGWSAVASPALWLLVTCVAGPVLLGLDTAGARAGWLAGLRRTAPVATATVFFLAVGVVLTASGMSAALAGAAAGLGRPYLLLAPFVGGLGGFLAGSNTGANAMFAASQAAAAHALGVSTLTVLGAQNTSAALSIMASAPRVALAAQVASTAPAQTPAQARVPAPAGGGAVATTEAAEPDATPRRVLPTVVLTDLAMLTVIAVVTAITA</sequence>